<proteinExistence type="predicted"/>
<reference evidence="1 2" key="1">
    <citation type="journal article" date="2023" name="Life. Sci Alliance">
        <title>Evolutionary insights into 3D genome organization and epigenetic landscape of Vigna mungo.</title>
        <authorList>
            <person name="Junaid A."/>
            <person name="Singh B."/>
            <person name="Bhatia S."/>
        </authorList>
    </citation>
    <scope>NUCLEOTIDE SEQUENCE [LARGE SCALE GENOMIC DNA]</scope>
    <source>
        <strain evidence="1">Urdbean</strain>
    </source>
</reference>
<gene>
    <name evidence="1" type="ORF">V8G54_009348</name>
</gene>
<name>A0AAQ3S5D6_VIGMU</name>
<evidence type="ECO:0000313" key="2">
    <source>
        <dbReference type="Proteomes" id="UP001374535"/>
    </source>
</evidence>
<organism evidence="1 2">
    <name type="scientific">Vigna mungo</name>
    <name type="common">Black gram</name>
    <name type="synonym">Phaseolus mungo</name>
    <dbReference type="NCBI Taxonomy" id="3915"/>
    <lineage>
        <taxon>Eukaryota</taxon>
        <taxon>Viridiplantae</taxon>
        <taxon>Streptophyta</taxon>
        <taxon>Embryophyta</taxon>
        <taxon>Tracheophyta</taxon>
        <taxon>Spermatophyta</taxon>
        <taxon>Magnoliopsida</taxon>
        <taxon>eudicotyledons</taxon>
        <taxon>Gunneridae</taxon>
        <taxon>Pentapetalae</taxon>
        <taxon>rosids</taxon>
        <taxon>fabids</taxon>
        <taxon>Fabales</taxon>
        <taxon>Fabaceae</taxon>
        <taxon>Papilionoideae</taxon>
        <taxon>50 kb inversion clade</taxon>
        <taxon>NPAAA clade</taxon>
        <taxon>indigoferoid/millettioid clade</taxon>
        <taxon>Phaseoleae</taxon>
        <taxon>Vigna</taxon>
    </lineage>
</organism>
<protein>
    <submittedName>
        <fullName evidence="1">Uncharacterized protein</fullName>
    </submittedName>
</protein>
<dbReference type="AlphaFoldDB" id="A0AAQ3S5D6"/>
<keyword evidence="2" id="KW-1185">Reference proteome</keyword>
<evidence type="ECO:0000313" key="1">
    <source>
        <dbReference type="EMBL" id="WVZ16366.1"/>
    </source>
</evidence>
<accession>A0AAQ3S5D6</accession>
<sequence length="159" mass="18027">MATFLFTFVAPYDSSKSEKGSCSVKFTGLPVTGRPRISAASRSVIRISPPERSTNARLPLLHASISSVRNTLFRQWFGTDRRFPKPVREIADLCSGVSSCTRFANDLSENRVLKGFFGSGACTRPMAESLVDFLIGESIFQQGQRRRRWPQRQPRRRRR</sequence>
<dbReference type="EMBL" id="CP144698">
    <property type="protein sequence ID" value="WVZ16366.1"/>
    <property type="molecule type" value="Genomic_DNA"/>
</dbReference>
<dbReference type="Proteomes" id="UP001374535">
    <property type="component" value="Chromosome 3"/>
</dbReference>